<dbReference type="InterPro" id="IPR023753">
    <property type="entry name" value="FAD/NAD-binding_dom"/>
</dbReference>
<evidence type="ECO:0000313" key="14">
    <source>
        <dbReference type="EMBL" id="VAW23410.1"/>
    </source>
</evidence>
<keyword evidence="9" id="KW-1015">Disulfide bond</keyword>
<evidence type="ECO:0000256" key="2">
    <source>
        <dbReference type="ARBA" id="ARBA00007532"/>
    </source>
</evidence>
<protein>
    <recommendedName>
        <fullName evidence="4">glutathione-disulfide reductase</fullName>
        <ecNumber evidence="4">1.8.1.7</ecNumber>
    </recommendedName>
</protein>
<dbReference type="GO" id="GO:0005829">
    <property type="term" value="C:cytosol"/>
    <property type="evidence" value="ECO:0007669"/>
    <property type="project" value="TreeGrafter"/>
</dbReference>
<evidence type="ECO:0000256" key="7">
    <source>
        <dbReference type="ARBA" id="ARBA00022857"/>
    </source>
</evidence>
<dbReference type="PRINTS" id="PR00411">
    <property type="entry name" value="PNDRDTASEI"/>
</dbReference>
<dbReference type="GO" id="GO:0005739">
    <property type="term" value="C:mitochondrion"/>
    <property type="evidence" value="ECO:0007669"/>
    <property type="project" value="TreeGrafter"/>
</dbReference>
<evidence type="ECO:0000256" key="9">
    <source>
        <dbReference type="ARBA" id="ARBA00023157"/>
    </source>
</evidence>
<dbReference type="PRINTS" id="PR00368">
    <property type="entry name" value="FADPNR"/>
</dbReference>
<evidence type="ECO:0000256" key="11">
    <source>
        <dbReference type="ARBA" id="ARBA00049142"/>
    </source>
</evidence>
<evidence type="ECO:0000259" key="13">
    <source>
        <dbReference type="Pfam" id="PF07992"/>
    </source>
</evidence>
<dbReference type="GO" id="GO:0006749">
    <property type="term" value="P:glutathione metabolic process"/>
    <property type="evidence" value="ECO:0007669"/>
    <property type="project" value="InterPro"/>
</dbReference>
<dbReference type="PROSITE" id="PS00076">
    <property type="entry name" value="PYRIDINE_REDOX_1"/>
    <property type="match status" value="1"/>
</dbReference>
<evidence type="ECO:0000256" key="3">
    <source>
        <dbReference type="ARBA" id="ARBA00011738"/>
    </source>
</evidence>
<comment type="similarity">
    <text evidence="2">Belongs to the class-I pyridine nucleotide-disulfide oxidoreductase family.</text>
</comment>
<keyword evidence="5" id="KW-0285">Flavoprotein</keyword>
<comment type="subunit">
    <text evidence="3">Homodimer.</text>
</comment>
<dbReference type="PIRSF" id="PIRSF000350">
    <property type="entry name" value="Mercury_reductase_MerA"/>
    <property type="match status" value="1"/>
</dbReference>
<dbReference type="NCBIfam" id="TIGR01424">
    <property type="entry name" value="gluta_reduc_2"/>
    <property type="match status" value="1"/>
</dbReference>
<dbReference type="GO" id="GO:0004362">
    <property type="term" value="F:glutathione-disulfide reductase (NADPH) activity"/>
    <property type="evidence" value="ECO:0007669"/>
    <property type="project" value="UniProtKB-EC"/>
</dbReference>
<evidence type="ECO:0000256" key="8">
    <source>
        <dbReference type="ARBA" id="ARBA00023002"/>
    </source>
</evidence>
<dbReference type="Pfam" id="PF02852">
    <property type="entry name" value="Pyr_redox_dim"/>
    <property type="match status" value="1"/>
</dbReference>
<reference evidence="14" key="1">
    <citation type="submission" date="2018-06" db="EMBL/GenBank/DDBJ databases">
        <authorList>
            <person name="Zhirakovskaya E."/>
        </authorList>
    </citation>
    <scope>NUCLEOTIDE SEQUENCE</scope>
</reference>
<dbReference type="InterPro" id="IPR016156">
    <property type="entry name" value="FAD/NAD-linked_Rdtase_dimer_sf"/>
</dbReference>
<feature type="domain" description="Pyridine nucleotide-disulphide oxidoreductase dimerisation" evidence="12">
    <location>
        <begin position="338"/>
        <end position="445"/>
    </location>
</feature>
<keyword evidence="7" id="KW-0521">NADP</keyword>
<dbReference type="GO" id="GO:0050660">
    <property type="term" value="F:flavin adenine dinucleotide binding"/>
    <property type="evidence" value="ECO:0007669"/>
    <property type="project" value="InterPro"/>
</dbReference>
<feature type="domain" description="FAD/NAD(P)-binding" evidence="13">
    <location>
        <begin position="5"/>
        <end position="317"/>
    </location>
</feature>
<dbReference type="Pfam" id="PF07992">
    <property type="entry name" value="Pyr_redox_2"/>
    <property type="match status" value="1"/>
</dbReference>
<dbReference type="InterPro" id="IPR036188">
    <property type="entry name" value="FAD/NAD-bd_sf"/>
</dbReference>
<gene>
    <name evidence="14" type="ORF">MNBD_ALPHA11-1075</name>
</gene>
<dbReference type="NCBIfam" id="NF004776">
    <property type="entry name" value="PRK06116.1"/>
    <property type="match status" value="1"/>
</dbReference>
<dbReference type="InterPro" id="IPR001100">
    <property type="entry name" value="Pyr_nuc-diS_OxRdtase"/>
</dbReference>
<evidence type="ECO:0000259" key="12">
    <source>
        <dbReference type="Pfam" id="PF02852"/>
    </source>
</evidence>
<dbReference type="FunFam" id="3.50.50.60:FF:000051">
    <property type="entry name" value="Glutathione reductase"/>
    <property type="match status" value="1"/>
</dbReference>
<dbReference type="SUPFAM" id="SSF55424">
    <property type="entry name" value="FAD/NAD-linked reductases, dimerisation (C-terminal) domain"/>
    <property type="match status" value="1"/>
</dbReference>
<comment type="catalytic activity">
    <reaction evidence="11">
        <text>2 glutathione + NADP(+) = glutathione disulfide + NADPH + H(+)</text>
        <dbReference type="Rhea" id="RHEA:11740"/>
        <dbReference type="ChEBI" id="CHEBI:15378"/>
        <dbReference type="ChEBI" id="CHEBI:57783"/>
        <dbReference type="ChEBI" id="CHEBI:57925"/>
        <dbReference type="ChEBI" id="CHEBI:58297"/>
        <dbReference type="ChEBI" id="CHEBI:58349"/>
        <dbReference type="EC" id="1.8.1.7"/>
    </reaction>
</comment>
<evidence type="ECO:0000256" key="6">
    <source>
        <dbReference type="ARBA" id="ARBA00022827"/>
    </source>
</evidence>
<dbReference type="InterPro" id="IPR012999">
    <property type="entry name" value="Pyr_OxRdtase_I_AS"/>
</dbReference>
<dbReference type="AlphaFoldDB" id="A0A3B0U358"/>
<dbReference type="PANTHER" id="PTHR42737:SF2">
    <property type="entry name" value="GLUTATHIONE REDUCTASE"/>
    <property type="match status" value="1"/>
</dbReference>
<sequence length="458" mass="48721">MANSFDLLVIGGGSGGVRAARVAAGFGAKVCVVEEYRLGGTCVIRGCVPKKLFSYASGFSTLFDIAPSFGWSVEASFDWSTLLSNKDKEIARLEKLYGSLLGGSGVEIVADRAQITSPNSVTLSSSGKVLTADKILIATGGKPFVPSIPGIEHSITSNEAFDLKTLPKSIVIVGGGYIAVEFAAIFNGLGVETILAYRGAQILRGFDSHIREGLAEEMLHHGIKVCLATQPATIEKTENGLCVTCTDEMQMDVDQVMYATGRVPNTQGLGLENIDVTLGKHGEIPVDEFSRTSCPSVFAVGDVNGRAALTPVAIREGAAFAQTEFNDNPTRVDLSVLPTAVFSNPEIGTLGLSENEAAAKFSDLNIYVARFKPMIYSFVETDTRMLMKLITDAKTDKVLGVHIMGFGAGEMIQMVGIAVTMGATKADFDRTIAVHPVAAEELVTMKEPTYKIVNGERV</sequence>
<dbReference type="GO" id="GO:0045454">
    <property type="term" value="P:cell redox homeostasis"/>
    <property type="evidence" value="ECO:0007669"/>
    <property type="project" value="InterPro"/>
</dbReference>
<proteinExistence type="inferred from homology"/>
<dbReference type="InterPro" id="IPR004099">
    <property type="entry name" value="Pyr_nucl-diS_OxRdtase_dimer"/>
</dbReference>
<dbReference type="EC" id="1.8.1.7" evidence="4"/>
<evidence type="ECO:0000256" key="5">
    <source>
        <dbReference type="ARBA" id="ARBA00022630"/>
    </source>
</evidence>
<dbReference type="SUPFAM" id="SSF51905">
    <property type="entry name" value="FAD/NAD(P)-binding domain"/>
    <property type="match status" value="1"/>
</dbReference>
<keyword evidence="8 14" id="KW-0560">Oxidoreductase</keyword>
<dbReference type="EMBL" id="UOEQ01000466">
    <property type="protein sequence ID" value="VAW23410.1"/>
    <property type="molecule type" value="Genomic_DNA"/>
</dbReference>
<dbReference type="Gene3D" id="3.30.390.30">
    <property type="match status" value="1"/>
</dbReference>
<evidence type="ECO:0000256" key="10">
    <source>
        <dbReference type="ARBA" id="ARBA00023284"/>
    </source>
</evidence>
<evidence type="ECO:0000256" key="4">
    <source>
        <dbReference type="ARBA" id="ARBA00012607"/>
    </source>
</evidence>
<accession>A0A3B0U358</accession>
<comment type="cofactor">
    <cofactor evidence="1">
        <name>FAD</name>
        <dbReference type="ChEBI" id="CHEBI:57692"/>
    </cofactor>
</comment>
<dbReference type="GO" id="GO:0050661">
    <property type="term" value="F:NADP binding"/>
    <property type="evidence" value="ECO:0007669"/>
    <property type="project" value="InterPro"/>
</dbReference>
<dbReference type="PANTHER" id="PTHR42737">
    <property type="entry name" value="GLUTATHIONE REDUCTASE"/>
    <property type="match status" value="1"/>
</dbReference>
<dbReference type="InterPro" id="IPR006324">
    <property type="entry name" value="GSHR"/>
</dbReference>
<keyword evidence="10" id="KW-0676">Redox-active center</keyword>
<dbReference type="Gene3D" id="3.50.50.60">
    <property type="entry name" value="FAD/NAD(P)-binding domain"/>
    <property type="match status" value="2"/>
</dbReference>
<dbReference type="InterPro" id="IPR046952">
    <property type="entry name" value="GSHR/TRXR-like"/>
</dbReference>
<keyword evidence="6" id="KW-0274">FAD</keyword>
<dbReference type="GO" id="GO:0034599">
    <property type="term" value="P:cellular response to oxidative stress"/>
    <property type="evidence" value="ECO:0007669"/>
    <property type="project" value="TreeGrafter"/>
</dbReference>
<organism evidence="14">
    <name type="scientific">hydrothermal vent metagenome</name>
    <dbReference type="NCBI Taxonomy" id="652676"/>
    <lineage>
        <taxon>unclassified sequences</taxon>
        <taxon>metagenomes</taxon>
        <taxon>ecological metagenomes</taxon>
    </lineage>
</organism>
<name>A0A3B0U358_9ZZZZ</name>
<evidence type="ECO:0000256" key="1">
    <source>
        <dbReference type="ARBA" id="ARBA00001974"/>
    </source>
</evidence>